<accession>A0A9W6SSS6</accession>
<dbReference type="Gene3D" id="3.40.50.1820">
    <property type="entry name" value="alpha/beta hydrolase"/>
    <property type="match status" value="1"/>
</dbReference>
<dbReference type="GO" id="GO:0016787">
    <property type="term" value="F:hydrolase activity"/>
    <property type="evidence" value="ECO:0007669"/>
    <property type="project" value="UniProtKB-KW"/>
</dbReference>
<comment type="caution">
    <text evidence="2">The sequence shown here is derived from an EMBL/GenBank/DDBJ whole genome shotgun (WGS) entry which is preliminary data.</text>
</comment>
<gene>
    <name evidence="2" type="ORF">Afil01_61070</name>
</gene>
<dbReference type="PANTHER" id="PTHR11614">
    <property type="entry name" value="PHOSPHOLIPASE-RELATED"/>
    <property type="match status" value="1"/>
</dbReference>
<proteinExistence type="predicted"/>
<feature type="domain" description="Serine aminopeptidase S33" evidence="1">
    <location>
        <begin position="41"/>
        <end position="238"/>
    </location>
</feature>
<dbReference type="EMBL" id="BSTX01000005">
    <property type="protein sequence ID" value="GLZ81300.1"/>
    <property type="molecule type" value="Genomic_DNA"/>
</dbReference>
<dbReference type="AlphaFoldDB" id="A0A9W6SSS6"/>
<organism evidence="2 3">
    <name type="scientific">Actinorhabdospora filicis</name>
    <dbReference type="NCBI Taxonomy" id="1785913"/>
    <lineage>
        <taxon>Bacteria</taxon>
        <taxon>Bacillati</taxon>
        <taxon>Actinomycetota</taxon>
        <taxon>Actinomycetes</taxon>
        <taxon>Micromonosporales</taxon>
        <taxon>Micromonosporaceae</taxon>
        <taxon>Actinorhabdospora</taxon>
    </lineage>
</organism>
<evidence type="ECO:0000313" key="3">
    <source>
        <dbReference type="Proteomes" id="UP001165079"/>
    </source>
</evidence>
<dbReference type="InterPro" id="IPR022742">
    <property type="entry name" value="Hydrolase_4"/>
</dbReference>
<dbReference type="RefSeq" id="WP_285666748.1">
    <property type="nucleotide sequence ID" value="NZ_BSTX01000005.1"/>
</dbReference>
<name>A0A9W6SSS6_9ACTN</name>
<keyword evidence="2" id="KW-0378">Hydrolase</keyword>
<protein>
    <submittedName>
        <fullName evidence="2">Alpha/beta hydrolase</fullName>
    </submittedName>
</protein>
<evidence type="ECO:0000259" key="1">
    <source>
        <dbReference type="Pfam" id="PF12146"/>
    </source>
</evidence>
<dbReference type="Proteomes" id="UP001165079">
    <property type="component" value="Unassembled WGS sequence"/>
</dbReference>
<dbReference type="SUPFAM" id="SSF53474">
    <property type="entry name" value="alpha/beta-Hydrolases"/>
    <property type="match status" value="1"/>
</dbReference>
<evidence type="ECO:0000313" key="2">
    <source>
        <dbReference type="EMBL" id="GLZ81300.1"/>
    </source>
</evidence>
<reference evidence="2" key="1">
    <citation type="submission" date="2023-03" db="EMBL/GenBank/DDBJ databases">
        <title>Actinorhabdospora filicis NBRC 111898.</title>
        <authorList>
            <person name="Ichikawa N."/>
            <person name="Sato H."/>
            <person name="Tonouchi N."/>
        </authorList>
    </citation>
    <scope>NUCLEOTIDE SEQUENCE</scope>
    <source>
        <strain evidence="2">NBRC 111898</strain>
    </source>
</reference>
<dbReference type="InterPro" id="IPR051044">
    <property type="entry name" value="MAG_DAG_Lipase"/>
</dbReference>
<keyword evidence="3" id="KW-1185">Reference proteome</keyword>
<dbReference type="Pfam" id="PF12146">
    <property type="entry name" value="Hydrolase_4"/>
    <property type="match status" value="1"/>
</dbReference>
<dbReference type="InterPro" id="IPR029058">
    <property type="entry name" value="AB_hydrolase_fold"/>
</dbReference>
<sequence>METDHLGPDYRAETIPLGRDAEGELVATLVERADNPPSGPAVLYVHGFVDYFFHPHVADFYRDRGFAFYAVDLRRSGRSLRPGQTPYFMSSIEEYYPELEQAVRRIRARHEKLVINAHSTGALAAAVWADSVRGRGLIHGMFLNSPFLALNAPPLTRAVGRVFSPLLGKLSPKMRVPVPLSGVNAISLHKDHHGEWDFSLDWKPVTGLPVHMGWLGGVVKAQAKVRRGLRIDVPILAAASTASYKEPGWSPQAQRADAVLDADVIAALAPRLGPDVTVVRIPDGMHDLALSGEAARTRLFKELGEWLDERF</sequence>